<feature type="transmembrane region" description="Helical" evidence="1">
    <location>
        <begin position="186"/>
        <end position="209"/>
    </location>
</feature>
<feature type="transmembrane region" description="Helical" evidence="1">
    <location>
        <begin position="251"/>
        <end position="275"/>
    </location>
</feature>
<dbReference type="Proteomes" id="UP000316612">
    <property type="component" value="Unassembled WGS sequence"/>
</dbReference>
<dbReference type="EMBL" id="BJNY01000016">
    <property type="protein sequence ID" value="GED07194.1"/>
    <property type="molecule type" value="Genomic_DNA"/>
</dbReference>
<gene>
    <name evidence="2" type="ORF">AUR04nite_27260</name>
</gene>
<evidence type="ECO:0000313" key="2">
    <source>
        <dbReference type="EMBL" id="GED07194.1"/>
    </source>
</evidence>
<evidence type="ECO:0000256" key="1">
    <source>
        <dbReference type="SAM" id="Phobius"/>
    </source>
</evidence>
<keyword evidence="1" id="KW-1133">Transmembrane helix</keyword>
<name>A0A4Y4DTH6_GLUUR</name>
<feature type="transmembrane region" description="Helical" evidence="1">
    <location>
        <begin position="221"/>
        <end position="239"/>
    </location>
</feature>
<proteinExistence type="predicted"/>
<protein>
    <submittedName>
        <fullName evidence="2">Uncharacterized protein</fullName>
    </submittedName>
</protein>
<accession>A0A4Y4DTH6</accession>
<organism evidence="2 3">
    <name type="scientific">Glutamicibacter uratoxydans</name>
    <name type="common">Arthrobacter uratoxydans</name>
    <dbReference type="NCBI Taxonomy" id="43667"/>
    <lineage>
        <taxon>Bacteria</taxon>
        <taxon>Bacillati</taxon>
        <taxon>Actinomycetota</taxon>
        <taxon>Actinomycetes</taxon>
        <taxon>Micrococcales</taxon>
        <taxon>Micrococcaceae</taxon>
        <taxon>Glutamicibacter</taxon>
    </lineage>
</organism>
<comment type="caution">
    <text evidence="2">The sequence shown here is derived from an EMBL/GenBank/DDBJ whole genome shotgun (WGS) entry which is preliminary data.</text>
</comment>
<dbReference type="AlphaFoldDB" id="A0A4Y4DTH6"/>
<sequence length="276" mass="30906">MPNSGDCPELNFIGNELRNVIEHEVEHRGEHLLPSAAKAICEMSRENVVDIRNLRYELESRLAESSSNSNALEDFTEITAQLLQFNIISSKVADQAREAVREGLRVYEYDRDVYHGYRKLQDPTLLIKEQPATSEMRPWIRQHDAAIRQCLQLQLQMERESQTIQALVSSVVGISSSREADAQSRFNVLAVVFSIGIGVPALFLALYGASGVFKFKGLGSWTAMLPILLPLVLAAAFVLSRTPKGRAKKTWTFWSYSAIILMAGMFTLVLAYLAVQ</sequence>
<keyword evidence="1" id="KW-0472">Membrane</keyword>
<keyword evidence="3" id="KW-1185">Reference proteome</keyword>
<reference evidence="2 3" key="1">
    <citation type="submission" date="2019-06" db="EMBL/GenBank/DDBJ databases">
        <title>Whole genome shotgun sequence of Glutamicibacter uratoxydans NBRC 15515.</title>
        <authorList>
            <person name="Hosoyama A."/>
            <person name="Uohara A."/>
            <person name="Ohji S."/>
            <person name="Ichikawa N."/>
        </authorList>
    </citation>
    <scope>NUCLEOTIDE SEQUENCE [LARGE SCALE GENOMIC DNA]</scope>
    <source>
        <strain evidence="2 3">NBRC 15515</strain>
    </source>
</reference>
<keyword evidence="1" id="KW-0812">Transmembrane</keyword>
<evidence type="ECO:0000313" key="3">
    <source>
        <dbReference type="Proteomes" id="UP000316612"/>
    </source>
</evidence>